<sequence>MKKNCHIVKHKPTSCPFCKGRIVTITYGSVPPEIVQEAIEGKLILGGRFVSPDESPKWACINCKARFLKGYIELPKFKKAHPLRYLWKLIVIVLVIYVVTAIVRRLLA</sequence>
<organism evidence="2 3">
    <name type="scientific">Elizabethkingia anophelis R26</name>
    <dbReference type="NCBI Taxonomy" id="1246994"/>
    <lineage>
        <taxon>Bacteria</taxon>
        <taxon>Pseudomonadati</taxon>
        <taxon>Bacteroidota</taxon>
        <taxon>Flavobacteriia</taxon>
        <taxon>Flavobacteriales</taxon>
        <taxon>Weeksellaceae</taxon>
        <taxon>Elizabethkingia</taxon>
    </lineage>
</organism>
<keyword evidence="1" id="KW-1133">Transmembrane helix</keyword>
<keyword evidence="1" id="KW-0812">Transmembrane</keyword>
<evidence type="ECO:0000313" key="3">
    <source>
        <dbReference type="Proteomes" id="UP000190057"/>
    </source>
</evidence>
<name>A0ABN5BXQ4_9FLAO</name>
<gene>
    <name evidence="2" type="ORF">BAZ09_016670</name>
</gene>
<evidence type="ECO:0000256" key="1">
    <source>
        <dbReference type="SAM" id="Phobius"/>
    </source>
</evidence>
<dbReference type="Proteomes" id="UP000190057">
    <property type="component" value="Chromosome"/>
</dbReference>
<evidence type="ECO:0000313" key="2">
    <source>
        <dbReference type="EMBL" id="ATC37776.1"/>
    </source>
</evidence>
<accession>A0ABN5BXQ4</accession>
<protein>
    <submittedName>
        <fullName evidence="2">Uncharacterized protein</fullName>
    </submittedName>
</protein>
<reference evidence="2 3" key="1">
    <citation type="submission" date="2017-09" db="EMBL/GenBank/DDBJ databases">
        <title>Complete circularized genomes of four mosquito-derived Elizabethkingia anophelis isolates.</title>
        <authorList>
            <person name="Nicholson A.C."/>
            <person name="Xu J."/>
        </authorList>
    </citation>
    <scope>NUCLEOTIDE SEQUENCE [LARGE SCALE GENOMIC DNA]</scope>
    <source>
        <strain evidence="2 3">R26</strain>
    </source>
</reference>
<keyword evidence="1" id="KW-0472">Membrane</keyword>
<keyword evidence="3" id="KW-1185">Reference proteome</keyword>
<proteinExistence type="predicted"/>
<dbReference type="RefSeq" id="WP_009092155.1">
    <property type="nucleotide sequence ID" value="NZ_ANIW01000048.1"/>
</dbReference>
<dbReference type="EMBL" id="CP023401">
    <property type="protein sequence ID" value="ATC37776.1"/>
    <property type="molecule type" value="Genomic_DNA"/>
</dbReference>
<dbReference type="GeneID" id="56686125"/>
<feature type="transmembrane region" description="Helical" evidence="1">
    <location>
        <begin position="85"/>
        <end position="107"/>
    </location>
</feature>